<name>A0A978VSJ3_ZIZJJ</name>
<evidence type="ECO:0000313" key="1">
    <source>
        <dbReference type="EMBL" id="KAH7541788.1"/>
    </source>
</evidence>
<dbReference type="PANTHER" id="PTHR45763:SF28">
    <property type="entry name" value="ALPHA_BETA-HYDROLASES SUPERFAMILY PROTEIN"/>
    <property type="match status" value="1"/>
</dbReference>
<evidence type="ECO:0008006" key="3">
    <source>
        <dbReference type="Google" id="ProtNLM"/>
    </source>
</evidence>
<sequence length="469" mass="54918">MVCASRLAGVSLVVPVINFWWPSFPAKLANEAYKKQPKRDQWKLSIAHHAPGLVYWWMTQKWFPYCSIMQRHPILFNKRDVETINNMSQVPMPNEHEIRQQGVHESLHRDIIVHFGKWEFDPMELENPFANNESSVYLWHGHEDKLVPFELQRYVVKKLPWIRYHEVSDGGHLMIHETGMISRTGFVLLMGLMGMFYFATQLPPPKEISEADDDLPVITSTRIRLSDGRYLAYTERGVPKFKSNHKIVLVHGFGSSKEMNFLAPQELIDELKIYFLQFDRAGLAGVALVVPVVNYWWPSLPESLIKEDYRRRLVQWSIWVAHYAPGLLYWWVTQKWLPSTSVLEKNPVFFNNRDIDVLKTTPGFPMLTQDKLRERGVFDTLRNDFTVAFSHWEFDPMDLSNPLPQNQSSVHIWQGYEDKVVPFQLQRYVSSKLPWIHYHEVPDGGHLIVHYNGLSEAILRALLFQEKPL</sequence>
<dbReference type="Proteomes" id="UP000813462">
    <property type="component" value="Unassembled WGS sequence"/>
</dbReference>
<dbReference type="EMBL" id="JAEACU010000002">
    <property type="protein sequence ID" value="KAH7541788.1"/>
    <property type="molecule type" value="Genomic_DNA"/>
</dbReference>
<dbReference type="SUPFAM" id="SSF53474">
    <property type="entry name" value="alpha/beta-Hydrolases"/>
    <property type="match status" value="2"/>
</dbReference>
<reference evidence="1" key="1">
    <citation type="journal article" date="2021" name="Front. Plant Sci.">
        <title>Chromosome-Scale Genome Assembly for Chinese Sour Jujube and Insights Into Its Genome Evolution and Domestication Signature.</title>
        <authorList>
            <person name="Shen L.-Y."/>
            <person name="Luo H."/>
            <person name="Wang X.-L."/>
            <person name="Wang X.-M."/>
            <person name="Qiu X.-J."/>
            <person name="Liu H."/>
            <person name="Zhou S.-S."/>
            <person name="Jia K.-H."/>
            <person name="Nie S."/>
            <person name="Bao Y.-T."/>
            <person name="Zhang R.-G."/>
            <person name="Yun Q.-Z."/>
            <person name="Chai Y.-H."/>
            <person name="Lu J.-Y."/>
            <person name="Li Y."/>
            <person name="Zhao S.-W."/>
            <person name="Mao J.-F."/>
            <person name="Jia S.-G."/>
            <person name="Mao Y.-M."/>
        </authorList>
    </citation>
    <scope>NUCLEOTIDE SEQUENCE</scope>
    <source>
        <strain evidence="1">AT0</strain>
        <tissue evidence="1">Leaf</tissue>
    </source>
</reference>
<dbReference type="Gene3D" id="3.40.50.1820">
    <property type="entry name" value="alpha/beta hydrolase"/>
    <property type="match status" value="2"/>
</dbReference>
<comment type="caution">
    <text evidence="1">The sequence shown here is derived from an EMBL/GenBank/DDBJ whole genome shotgun (WGS) entry which is preliminary data.</text>
</comment>
<dbReference type="PANTHER" id="PTHR45763">
    <property type="entry name" value="HYDROLASE, ALPHA/BETA FOLD FAMILY PROTEIN, EXPRESSED-RELATED"/>
    <property type="match status" value="1"/>
</dbReference>
<evidence type="ECO:0000313" key="2">
    <source>
        <dbReference type="Proteomes" id="UP000813462"/>
    </source>
</evidence>
<protein>
    <recommendedName>
        <fullName evidence="3">AB hydrolase-1 domain-containing protein</fullName>
    </recommendedName>
</protein>
<proteinExistence type="predicted"/>
<accession>A0A978VSJ3</accession>
<dbReference type="AlphaFoldDB" id="A0A978VSJ3"/>
<organism evidence="1 2">
    <name type="scientific">Ziziphus jujuba var. spinosa</name>
    <dbReference type="NCBI Taxonomy" id="714518"/>
    <lineage>
        <taxon>Eukaryota</taxon>
        <taxon>Viridiplantae</taxon>
        <taxon>Streptophyta</taxon>
        <taxon>Embryophyta</taxon>
        <taxon>Tracheophyta</taxon>
        <taxon>Spermatophyta</taxon>
        <taxon>Magnoliopsida</taxon>
        <taxon>eudicotyledons</taxon>
        <taxon>Gunneridae</taxon>
        <taxon>Pentapetalae</taxon>
        <taxon>rosids</taxon>
        <taxon>fabids</taxon>
        <taxon>Rosales</taxon>
        <taxon>Rhamnaceae</taxon>
        <taxon>Paliureae</taxon>
        <taxon>Ziziphus</taxon>
    </lineage>
</organism>
<dbReference type="InterPro" id="IPR029058">
    <property type="entry name" value="AB_hydrolase_fold"/>
</dbReference>
<gene>
    <name evidence="1" type="ORF">FEM48_Zijuj02G0004800</name>
</gene>